<dbReference type="InterPro" id="IPR036514">
    <property type="entry name" value="SGNH_hydro_sf"/>
</dbReference>
<dbReference type="InterPro" id="IPR037524">
    <property type="entry name" value="PA14/GLEYA"/>
</dbReference>
<dbReference type="SUPFAM" id="SSF52266">
    <property type="entry name" value="SGNH hydrolase"/>
    <property type="match status" value="1"/>
</dbReference>
<dbReference type="Pfam" id="PF07691">
    <property type="entry name" value="PA14"/>
    <property type="match status" value="1"/>
</dbReference>
<dbReference type="InterPro" id="IPR013830">
    <property type="entry name" value="SGNH_hydro"/>
</dbReference>
<dbReference type="EMBL" id="LJZR01000003">
    <property type="protein sequence ID" value="KPQ36907.1"/>
    <property type="molecule type" value="Genomic_DNA"/>
</dbReference>
<evidence type="ECO:0000313" key="2">
    <source>
        <dbReference type="EMBL" id="KPQ36907.1"/>
    </source>
</evidence>
<dbReference type="SUPFAM" id="SSF56988">
    <property type="entry name" value="Anthrax protective antigen"/>
    <property type="match status" value="1"/>
</dbReference>
<dbReference type="Pfam" id="PF14252">
    <property type="entry name" value="DUF4347"/>
    <property type="match status" value="1"/>
</dbReference>
<dbReference type="STRING" id="1666911.HLUCCA11_03055"/>
<dbReference type="GO" id="GO:0004622">
    <property type="term" value="F:phosphatidylcholine lysophospholipase activity"/>
    <property type="evidence" value="ECO:0007669"/>
    <property type="project" value="TreeGrafter"/>
</dbReference>
<dbReference type="Gene3D" id="3.90.182.10">
    <property type="entry name" value="Toxin - Anthrax Protective Antigen,domain 1"/>
    <property type="match status" value="1"/>
</dbReference>
<dbReference type="Gene3D" id="3.40.50.1110">
    <property type="entry name" value="SGNH hydrolase"/>
    <property type="match status" value="1"/>
</dbReference>
<dbReference type="InterPro" id="IPR011658">
    <property type="entry name" value="PA14_dom"/>
</dbReference>
<dbReference type="CDD" id="cd01833">
    <property type="entry name" value="XynB_like"/>
    <property type="match status" value="1"/>
</dbReference>
<proteinExistence type="predicted"/>
<comment type="caution">
    <text evidence="2">The sequence shown here is derived from an EMBL/GenBank/DDBJ whole genome shotgun (WGS) entry which is preliminary data.</text>
</comment>
<gene>
    <name evidence="2" type="ORF">HLUCCA11_03055</name>
</gene>
<name>A0A0P7Z1K5_9CYAN</name>
<reference evidence="2 3" key="1">
    <citation type="submission" date="2015-09" db="EMBL/GenBank/DDBJ databases">
        <title>Identification and resolution of microdiversity through metagenomic sequencing of parallel consortia.</title>
        <authorList>
            <person name="Nelson W.C."/>
            <person name="Romine M.F."/>
            <person name="Lindemann S.R."/>
        </authorList>
    </citation>
    <scope>NUCLEOTIDE SEQUENCE [LARGE SCALE GENOMIC DNA]</scope>
    <source>
        <strain evidence="2">Ana</strain>
    </source>
</reference>
<evidence type="ECO:0000259" key="1">
    <source>
        <dbReference type="PROSITE" id="PS51820"/>
    </source>
</evidence>
<feature type="domain" description="PA14" evidence="1">
    <location>
        <begin position="446"/>
        <end position="517"/>
    </location>
</feature>
<dbReference type="InterPro" id="IPR051532">
    <property type="entry name" value="Ester_Hydrolysis_Enzymes"/>
</dbReference>
<dbReference type="PANTHER" id="PTHR30383:SF2">
    <property type="entry name" value="CELLULOSE-BINDING PROTEIN"/>
    <property type="match status" value="1"/>
</dbReference>
<dbReference type="AlphaFoldDB" id="A0A0P7Z1K5"/>
<dbReference type="Proteomes" id="UP000050465">
    <property type="component" value="Unassembled WGS sequence"/>
</dbReference>
<accession>A0A0P7Z1K5</accession>
<organism evidence="2 3">
    <name type="scientific">Phormidesmis priestleyi Ana</name>
    <dbReference type="NCBI Taxonomy" id="1666911"/>
    <lineage>
        <taxon>Bacteria</taxon>
        <taxon>Bacillati</taxon>
        <taxon>Cyanobacteriota</taxon>
        <taxon>Cyanophyceae</taxon>
        <taxon>Leptolyngbyales</taxon>
        <taxon>Leptolyngbyaceae</taxon>
        <taxon>Phormidesmis</taxon>
    </lineage>
</organism>
<dbReference type="InterPro" id="IPR025592">
    <property type="entry name" value="DUF4347"/>
</dbReference>
<evidence type="ECO:0000313" key="3">
    <source>
        <dbReference type="Proteomes" id="UP000050465"/>
    </source>
</evidence>
<dbReference type="PROSITE" id="PS51820">
    <property type="entry name" value="PA14"/>
    <property type="match status" value="1"/>
</dbReference>
<protein>
    <submittedName>
        <fullName evidence="2">GDSL lipase with PA14 and DUF4347 domain</fullName>
    </submittedName>
</protein>
<feature type="non-terminal residue" evidence="2">
    <location>
        <position position="517"/>
    </location>
</feature>
<sequence>MLHPPTDLNSSAHLGLTDDLNSPVALSVATDVLAPIQPYSPIGASRDGVQLTFIDTGIENYQQLADHIIAGDVFFIDTAHDGIDQITATLGQYDSITGLHLVTHGSAGQLQMGSSILNSQALAKYEQAFKGWANILTEEADILLYACNVANTAVGRDFVTYLSQLTQADVAASTDLTGHAAQLGDWDLEFATGTIEANTSFAATIAAAYQGVLATYRDVNEIRIMPLGDSITQGNFEFNSYRRPLWQQLNANGYNKVNFVGSQVKNGTDTVPNPDFDLDHESYGGRRADQILENISSWANAARPDVVLLHLGTNDLIQKQSVQSTLDDISNIIDRLRDYNSNIAILLAKVTPSVTKRGGEAIAAFNRLVPDLAQSKNRSGSPVILVDQESGFNVKSNTYDGLHPNASGEIKMANRWFAALDELFKSNHEYQRNGSSTGGSQPAPLGKGNGLKGDYFNNIDFTDFAVSSVDPTVNFLWSSGSPHRSIGVDTFSARWTGQVQARYSEDYTFYTTGDDGV</sequence>
<dbReference type="Pfam" id="PF13472">
    <property type="entry name" value="Lipase_GDSL_2"/>
    <property type="match status" value="1"/>
</dbReference>
<dbReference type="PANTHER" id="PTHR30383">
    <property type="entry name" value="THIOESTERASE 1/PROTEASE 1/LYSOPHOSPHOLIPASE L1"/>
    <property type="match status" value="1"/>
</dbReference>